<dbReference type="GO" id="GO:0003676">
    <property type="term" value="F:nucleic acid binding"/>
    <property type="evidence" value="ECO:0007669"/>
    <property type="project" value="InterPro"/>
</dbReference>
<evidence type="ECO:0000313" key="3">
    <source>
        <dbReference type="Proteomes" id="UP000595437"/>
    </source>
</evidence>
<protein>
    <submittedName>
        <fullName evidence="2">Transposable element</fullName>
    </submittedName>
</protein>
<proteinExistence type="predicted"/>
<evidence type="ECO:0000256" key="1">
    <source>
        <dbReference type="SAM" id="MobiDB-lite"/>
    </source>
</evidence>
<sequence>MAKEIGFGPRWRPKPHVRRRPEVHHQQTVVQGILVKGDVAAIIAKPESLGLLCLDACGAESLRYQPPNVDALKASVNKVWAAMNTNDIVNACKAFRSRIEACIKAEGLYLRNKL</sequence>
<dbReference type="AlphaFoldDB" id="A0A7T8JWA9"/>
<dbReference type="Gene3D" id="3.30.420.10">
    <property type="entry name" value="Ribonuclease H-like superfamily/Ribonuclease H"/>
    <property type="match status" value="1"/>
</dbReference>
<evidence type="ECO:0000313" key="2">
    <source>
        <dbReference type="EMBL" id="QQP37448.1"/>
    </source>
</evidence>
<keyword evidence="3" id="KW-1185">Reference proteome</keyword>
<organism evidence="2 3">
    <name type="scientific">Caligus rogercresseyi</name>
    <name type="common">Sea louse</name>
    <dbReference type="NCBI Taxonomy" id="217165"/>
    <lineage>
        <taxon>Eukaryota</taxon>
        <taxon>Metazoa</taxon>
        <taxon>Ecdysozoa</taxon>
        <taxon>Arthropoda</taxon>
        <taxon>Crustacea</taxon>
        <taxon>Multicrustacea</taxon>
        <taxon>Hexanauplia</taxon>
        <taxon>Copepoda</taxon>
        <taxon>Siphonostomatoida</taxon>
        <taxon>Caligidae</taxon>
        <taxon>Caligus</taxon>
    </lineage>
</organism>
<accession>A0A7T8JWA9</accession>
<reference evidence="3" key="1">
    <citation type="submission" date="2021-01" db="EMBL/GenBank/DDBJ databases">
        <title>Caligus Genome Assembly.</title>
        <authorList>
            <person name="Gallardo-Escarate C."/>
        </authorList>
    </citation>
    <scope>NUCLEOTIDE SEQUENCE [LARGE SCALE GENOMIC DNA]</scope>
</reference>
<feature type="non-terminal residue" evidence="2">
    <location>
        <position position="114"/>
    </location>
</feature>
<gene>
    <name evidence="2" type="ORF">FKW44_017716</name>
</gene>
<dbReference type="Proteomes" id="UP000595437">
    <property type="component" value="Chromosome 12"/>
</dbReference>
<name>A0A7T8JWA9_CALRO</name>
<dbReference type="EMBL" id="CP045901">
    <property type="protein sequence ID" value="QQP37448.1"/>
    <property type="molecule type" value="Genomic_DNA"/>
</dbReference>
<feature type="region of interest" description="Disordered" evidence="1">
    <location>
        <begin position="1"/>
        <end position="23"/>
    </location>
</feature>
<dbReference type="OrthoDB" id="7902892at2759"/>
<feature type="compositionally biased region" description="Basic residues" evidence="1">
    <location>
        <begin position="11"/>
        <end position="22"/>
    </location>
</feature>
<dbReference type="InterPro" id="IPR036397">
    <property type="entry name" value="RNaseH_sf"/>
</dbReference>